<dbReference type="InterPro" id="IPR028281">
    <property type="entry name" value="Sirohaem_synthase_central"/>
</dbReference>
<evidence type="ECO:0000256" key="5">
    <source>
        <dbReference type="ARBA" id="ARBA00023244"/>
    </source>
</evidence>
<dbReference type="InterPro" id="IPR036291">
    <property type="entry name" value="NAD(P)-bd_dom_sf"/>
</dbReference>
<evidence type="ECO:0000259" key="7">
    <source>
        <dbReference type="Pfam" id="PF14823"/>
    </source>
</evidence>
<keyword evidence="4" id="KW-0520">NAD</keyword>
<dbReference type="GeneID" id="13887244"/>
<dbReference type="Pfam" id="PF14824">
    <property type="entry name" value="Sirohm_synth_M"/>
    <property type="match status" value="1"/>
</dbReference>
<evidence type="ECO:0000313" key="9">
    <source>
        <dbReference type="EMBL" id="CCF59265.1"/>
    </source>
</evidence>
<dbReference type="GO" id="GO:0000103">
    <property type="term" value="P:sulfate assimilation"/>
    <property type="evidence" value="ECO:0007669"/>
    <property type="project" value="EnsemblFungi"/>
</dbReference>
<gene>
    <name evidence="9" type="primary">KAFR0G02310</name>
    <name evidence="9" type="ORF">KAFR_0G02310</name>
</gene>
<dbReference type="KEGG" id="kaf:KAFR_0G02310"/>
<dbReference type="STRING" id="1071382.H2AY15"/>
<dbReference type="GO" id="GO:0019354">
    <property type="term" value="P:siroheme biosynthetic process"/>
    <property type="evidence" value="ECO:0007669"/>
    <property type="project" value="UniProtKB-UniPathway"/>
</dbReference>
<evidence type="ECO:0000256" key="6">
    <source>
        <dbReference type="SAM" id="Coils"/>
    </source>
</evidence>
<feature type="domain" description="Siroheme biosynthesis protein Met8 C-terminal" evidence="7">
    <location>
        <begin position="177"/>
        <end position="244"/>
    </location>
</feature>
<evidence type="ECO:0000256" key="1">
    <source>
        <dbReference type="ARBA" id="ARBA00005010"/>
    </source>
</evidence>
<evidence type="ECO:0000313" key="10">
    <source>
        <dbReference type="Proteomes" id="UP000005220"/>
    </source>
</evidence>
<dbReference type="PANTHER" id="PTHR35330:SF1">
    <property type="entry name" value="SIROHEME BIOSYNTHESIS PROTEIN MET8"/>
    <property type="match status" value="1"/>
</dbReference>
<dbReference type="HOGENOM" id="CLU_011276_8_5_1"/>
<keyword evidence="6" id="KW-0175">Coiled coil</keyword>
<accession>H2AY15</accession>
<dbReference type="Gene3D" id="3.40.50.720">
    <property type="entry name" value="NAD(P)-binding Rossmann-like Domain"/>
    <property type="match status" value="1"/>
</dbReference>
<keyword evidence="5" id="KW-0627">Porphyrin biosynthesis</keyword>
<sequence length="260" mass="30003">MVQSLQLAHRLEDLNVLLIGAGKIASTRFPKLLPTGCKLTVVAREIDETFYESFVSGQLEGTNEGWSSAKQEIYRIVRDEFKTEYLELENYWHIILVCISDIGRSESIYSECILKYGESQLINVADVPKFCNFYFGSNLNLADDKLQILVSSNGASPRFTALVRNEIAKTFDDDLELSIAMTKLKELRSEIRRLTNASREKTDIQFRMEWVRRCTDIYGLRYCHLLDVESLLELFSEMYSNRSLTFPPKDEMLTKYLSVN</sequence>
<evidence type="ECO:0000256" key="2">
    <source>
        <dbReference type="ARBA" id="ARBA00012400"/>
    </source>
</evidence>
<dbReference type="RefSeq" id="XP_003958400.1">
    <property type="nucleotide sequence ID" value="XM_003958351.1"/>
</dbReference>
<dbReference type="SUPFAM" id="SSF51735">
    <property type="entry name" value="NAD(P)-binding Rossmann-fold domains"/>
    <property type="match status" value="1"/>
</dbReference>
<protein>
    <recommendedName>
        <fullName evidence="2">precorrin-2 dehydrogenase</fullName>
        <ecNumber evidence="2">1.3.1.76</ecNumber>
    </recommendedName>
</protein>
<dbReference type="GO" id="GO:0043115">
    <property type="term" value="F:precorrin-2 dehydrogenase activity"/>
    <property type="evidence" value="ECO:0007669"/>
    <property type="project" value="UniProtKB-EC"/>
</dbReference>
<dbReference type="Gene3D" id="1.10.3280.10">
    <property type="entry name" value="Siroheme synthase, domain 3"/>
    <property type="match status" value="1"/>
</dbReference>
<reference evidence="9 10" key="1">
    <citation type="journal article" date="2011" name="Proc. Natl. Acad. Sci. U.S.A.">
        <title>Evolutionary erosion of yeast sex chromosomes by mating-type switching accidents.</title>
        <authorList>
            <person name="Gordon J.L."/>
            <person name="Armisen D."/>
            <person name="Proux-Wera E."/>
            <person name="Oheigeartaigh S.S."/>
            <person name="Byrne K.P."/>
            <person name="Wolfe K.H."/>
        </authorList>
    </citation>
    <scope>NUCLEOTIDE SEQUENCE [LARGE SCALE GENOMIC DNA]</scope>
    <source>
        <strain evidence="10">ATCC 22294 / BCRC 22015 / CBS 2517 / CECT 1963 / NBRC 1671 / NRRL Y-8276</strain>
    </source>
</reference>
<dbReference type="OrthoDB" id="1721126at2759"/>
<dbReference type="SUPFAM" id="SSF75615">
    <property type="entry name" value="Siroheme synthase middle domains-like"/>
    <property type="match status" value="1"/>
</dbReference>
<dbReference type="UniPathway" id="UPA00262">
    <property type="reaction ID" value="UER00222"/>
</dbReference>
<proteinExistence type="predicted"/>
<keyword evidence="10" id="KW-1185">Reference proteome</keyword>
<dbReference type="EC" id="1.3.1.76" evidence="2"/>
<dbReference type="Pfam" id="PF14823">
    <property type="entry name" value="Sirohm_synth_C"/>
    <property type="match status" value="1"/>
</dbReference>
<organism evidence="9 10">
    <name type="scientific">Kazachstania africana (strain ATCC 22294 / BCRC 22015 / CBS 2517 / CECT 1963 / NBRC 1671 / NRRL Y-8276)</name>
    <name type="common">Yeast</name>
    <name type="synonym">Kluyveromyces africanus</name>
    <dbReference type="NCBI Taxonomy" id="1071382"/>
    <lineage>
        <taxon>Eukaryota</taxon>
        <taxon>Fungi</taxon>
        <taxon>Dikarya</taxon>
        <taxon>Ascomycota</taxon>
        <taxon>Saccharomycotina</taxon>
        <taxon>Saccharomycetes</taxon>
        <taxon>Saccharomycetales</taxon>
        <taxon>Saccharomycetaceae</taxon>
        <taxon>Kazachstania</taxon>
    </lineage>
</organism>
<dbReference type="AlphaFoldDB" id="H2AY15"/>
<dbReference type="PANTHER" id="PTHR35330">
    <property type="entry name" value="SIROHEME BIOSYNTHESIS PROTEIN MET8"/>
    <property type="match status" value="1"/>
</dbReference>
<dbReference type="InParanoid" id="H2AY15"/>
<feature type="coiled-coil region" evidence="6">
    <location>
        <begin position="177"/>
        <end position="204"/>
    </location>
</feature>
<evidence type="ECO:0000256" key="4">
    <source>
        <dbReference type="ARBA" id="ARBA00023027"/>
    </source>
</evidence>
<comment type="pathway">
    <text evidence="1">Porphyrin-containing compound metabolism; siroheme biosynthesis; sirohydrochlorin from precorrin-2: step 1/1.</text>
</comment>
<dbReference type="eggNOG" id="ENOG502RYIW">
    <property type="taxonomic scope" value="Eukaryota"/>
</dbReference>
<dbReference type="Pfam" id="PF13241">
    <property type="entry name" value="NAD_binding_7"/>
    <property type="match status" value="1"/>
</dbReference>
<keyword evidence="3" id="KW-0560">Oxidoreductase</keyword>
<dbReference type="GO" id="GO:0004325">
    <property type="term" value="F:ferrochelatase activity"/>
    <property type="evidence" value="ECO:0007669"/>
    <property type="project" value="EnsemblFungi"/>
</dbReference>
<feature type="domain" description="Siroheme synthase central" evidence="8">
    <location>
        <begin position="143"/>
        <end position="169"/>
    </location>
</feature>
<dbReference type="Proteomes" id="UP000005220">
    <property type="component" value="Chromosome 7"/>
</dbReference>
<evidence type="ECO:0000256" key="3">
    <source>
        <dbReference type="ARBA" id="ARBA00023002"/>
    </source>
</evidence>
<evidence type="ECO:0000259" key="8">
    <source>
        <dbReference type="Pfam" id="PF14824"/>
    </source>
</evidence>
<dbReference type="FunCoup" id="H2AY15">
    <property type="interactions" value="121"/>
</dbReference>
<dbReference type="EMBL" id="HE650827">
    <property type="protein sequence ID" value="CCF59265.1"/>
    <property type="molecule type" value="Genomic_DNA"/>
</dbReference>
<dbReference type="InterPro" id="IPR028162">
    <property type="entry name" value="Met8_C"/>
</dbReference>
<dbReference type="Gene3D" id="3.30.160.110">
    <property type="entry name" value="Siroheme synthase, domain 2"/>
    <property type="match status" value="1"/>
</dbReference>
<dbReference type="InterPro" id="IPR028161">
    <property type="entry name" value="Met8-like"/>
</dbReference>
<name>H2AY15_KAZAF</name>